<dbReference type="AlphaFoldDB" id="A0A913YJC0"/>
<dbReference type="Proteomes" id="UP000887567">
    <property type="component" value="Unplaced"/>
</dbReference>
<dbReference type="PANTHER" id="PTHR12480:SF22">
    <property type="entry name" value="JMJC DOMAIN-CONTAINING PROTEIN"/>
    <property type="match status" value="1"/>
</dbReference>
<dbReference type="InterPro" id="IPR003347">
    <property type="entry name" value="JmjC_dom"/>
</dbReference>
<dbReference type="GO" id="GO:0106140">
    <property type="term" value="F:P-TEFb complex binding"/>
    <property type="evidence" value="ECO:0007669"/>
    <property type="project" value="TreeGrafter"/>
</dbReference>
<dbReference type="PANTHER" id="PTHR12480">
    <property type="entry name" value="ARGININE DEMETHYLASE AND LYSYL-HYDROXYLASE JMJD"/>
    <property type="match status" value="1"/>
</dbReference>
<dbReference type="Gene3D" id="1.25.40.10">
    <property type="entry name" value="Tetratricopeptide repeat domain"/>
    <property type="match status" value="1"/>
</dbReference>
<evidence type="ECO:0000313" key="3">
    <source>
        <dbReference type="EnsemblMetazoa" id="XP_028514592.1"/>
    </source>
</evidence>
<dbReference type="RefSeq" id="XP_028514592.1">
    <property type="nucleotide sequence ID" value="XM_028658791.1"/>
</dbReference>
<dbReference type="GO" id="GO:0005634">
    <property type="term" value="C:nucleus"/>
    <property type="evidence" value="ECO:0007669"/>
    <property type="project" value="TreeGrafter"/>
</dbReference>
<accession>A0A913YJC0</accession>
<dbReference type="GO" id="GO:0033749">
    <property type="term" value="F:histone H4R3 demethylase activity"/>
    <property type="evidence" value="ECO:0007669"/>
    <property type="project" value="TreeGrafter"/>
</dbReference>
<dbReference type="OMA" id="IHERENY"/>
<feature type="repeat" description="TPR" evidence="1">
    <location>
        <begin position="57"/>
        <end position="90"/>
    </location>
</feature>
<dbReference type="SMART" id="SM00028">
    <property type="entry name" value="TPR"/>
    <property type="match status" value="1"/>
</dbReference>
<dbReference type="GeneID" id="110238082"/>
<evidence type="ECO:0000259" key="2">
    <source>
        <dbReference type="PROSITE" id="PS51184"/>
    </source>
</evidence>
<dbReference type="InterPro" id="IPR050910">
    <property type="entry name" value="JMJD6_ArgDemeth/LysHydrox"/>
</dbReference>
<dbReference type="Gene3D" id="2.60.120.650">
    <property type="entry name" value="Cupin"/>
    <property type="match status" value="1"/>
</dbReference>
<dbReference type="Pfam" id="PF13621">
    <property type="entry name" value="Cupin_8"/>
    <property type="match status" value="1"/>
</dbReference>
<keyword evidence="4" id="KW-1185">Reference proteome</keyword>
<dbReference type="EnsemblMetazoa" id="XM_028658791.1">
    <property type="protein sequence ID" value="XP_028514592.1"/>
    <property type="gene ID" value="LOC110238082"/>
</dbReference>
<evidence type="ECO:0000256" key="1">
    <source>
        <dbReference type="PROSITE-ProRule" id="PRU00339"/>
    </source>
</evidence>
<dbReference type="GO" id="GO:0005737">
    <property type="term" value="C:cytoplasm"/>
    <property type="evidence" value="ECO:0007669"/>
    <property type="project" value="TreeGrafter"/>
</dbReference>
<sequence length="432" mass="49838">MSFGFIEIQRKWAPYVYNNISHVKVKYWPSSQTGVFLSGTRFGLNMAQRTADQPGCVGIHMALASYYLKMKDLTKAEEYLDNASKLDPGNSEVLWLQAKIRKDKSLEQQTKKCKEKFVPPKQGKLKMKDPFKVERCAFPTLTPQEFLLQYAVTGKPVIITGLVQHMTSSPWNIQYIKKVIGHNIIPTRQQSQESRTVAHIIDSLHNNRKSSCSYGWTMTSIGSDLTKDLCIPRYVADDFLQRTNTAYRDSWPCLYIESVGLTEHMQMEPFGLNCWIALFEGRKRFTFVRKEDMPCLYPYCNDNLDIAFYANINKPDLQDFPLLSTFTPLECILEPGEFLFIPSGTAYSSEALDDCLVLSGNYVDLSNIDCVKEELNAMKLSNLNIKELFEQLSSEAFPSKMWSCQNDLKWKEYKHWPRENYQMFDITQSDCL</sequence>
<dbReference type="PROSITE" id="PS51184">
    <property type="entry name" value="JMJC"/>
    <property type="match status" value="1"/>
</dbReference>
<dbReference type="SMART" id="SM00558">
    <property type="entry name" value="JmjC"/>
    <property type="match status" value="1"/>
</dbReference>
<dbReference type="InterPro" id="IPR011990">
    <property type="entry name" value="TPR-like_helical_dom_sf"/>
</dbReference>
<name>A0A913YJC0_EXADI</name>
<proteinExistence type="predicted"/>
<dbReference type="PROSITE" id="PS50005">
    <property type="entry name" value="TPR"/>
    <property type="match status" value="1"/>
</dbReference>
<dbReference type="InterPro" id="IPR041667">
    <property type="entry name" value="Cupin_8"/>
</dbReference>
<evidence type="ECO:0000313" key="4">
    <source>
        <dbReference type="Proteomes" id="UP000887567"/>
    </source>
</evidence>
<keyword evidence="1" id="KW-0802">TPR repeat</keyword>
<protein>
    <recommendedName>
        <fullName evidence="2">JmjC domain-containing protein</fullName>
    </recommendedName>
</protein>
<organism evidence="3 4">
    <name type="scientific">Exaiptasia diaphana</name>
    <name type="common">Tropical sea anemone</name>
    <name type="synonym">Aiptasia pulchella</name>
    <dbReference type="NCBI Taxonomy" id="2652724"/>
    <lineage>
        <taxon>Eukaryota</taxon>
        <taxon>Metazoa</taxon>
        <taxon>Cnidaria</taxon>
        <taxon>Anthozoa</taxon>
        <taxon>Hexacorallia</taxon>
        <taxon>Actiniaria</taxon>
        <taxon>Aiptasiidae</taxon>
        <taxon>Exaiptasia</taxon>
    </lineage>
</organism>
<reference evidence="3" key="1">
    <citation type="submission" date="2022-11" db="UniProtKB">
        <authorList>
            <consortium name="EnsemblMetazoa"/>
        </authorList>
    </citation>
    <scope>IDENTIFICATION</scope>
</reference>
<dbReference type="OrthoDB" id="47172at2759"/>
<dbReference type="SUPFAM" id="SSF48452">
    <property type="entry name" value="TPR-like"/>
    <property type="match status" value="1"/>
</dbReference>
<dbReference type="InterPro" id="IPR019734">
    <property type="entry name" value="TPR_rpt"/>
</dbReference>
<feature type="domain" description="JmjC" evidence="2">
    <location>
        <begin position="220"/>
        <end position="379"/>
    </location>
</feature>
<dbReference type="SUPFAM" id="SSF51197">
    <property type="entry name" value="Clavaminate synthase-like"/>
    <property type="match status" value="1"/>
</dbReference>